<name>A0A834XIJ6_APHGI</name>
<dbReference type="PROSITE" id="PS50134">
    <property type="entry name" value="ZF_TAZ"/>
    <property type="match status" value="1"/>
</dbReference>
<feature type="region of interest" description="Disordered" evidence="14">
    <location>
        <begin position="202"/>
        <end position="277"/>
    </location>
</feature>
<dbReference type="GO" id="GO:0008270">
    <property type="term" value="F:zinc ion binding"/>
    <property type="evidence" value="ECO:0007669"/>
    <property type="project" value="UniProtKB-KW"/>
</dbReference>
<keyword evidence="7 13" id="KW-0862">Zinc</keyword>
<keyword evidence="6 13" id="KW-0863">Zinc-finger</keyword>
<dbReference type="SUPFAM" id="SSF57933">
    <property type="entry name" value="TAZ domain"/>
    <property type="match status" value="1"/>
</dbReference>
<feature type="region of interest" description="Disordered" evidence="14">
    <location>
        <begin position="389"/>
        <end position="420"/>
    </location>
</feature>
<feature type="compositionally biased region" description="Low complexity" evidence="14">
    <location>
        <begin position="240"/>
        <end position="269"/>
    </location>
</feature>
<evidence type="ECO:0000256" key="12">
    <source>
        <dbReference type="ARBA" id="ARBA00048017"/>
    </source>
</evidence>
<dbReference type="InterPro" id="IPR035898">
    <property type="entry name" value="TAZ_dom_sf"/>
</dbReference>
<evidence type="ECO:0000256" key="11">
    <source>
        <dbReference type="ARBA" id="ARBA00023242"/>
    </source>
</evidence>
<keyword evidence="5" id="KW-0677">Repeat</keyword>
<dbReference type="EMBL" id="JACMRX010000006">
    <property type="protein sequence ID" value="KAF7987477.1"/>
    <property type="molecule type" value="Genomic_DNA"/>
</dbReference>
<dbReference type="PANTHER" id="PTHR13808">
    <property type="entry name" value="CBP/P300-RELATED"/>
    <property type="match status" value="1"/>
</dbReference>
<dbReference type="InterPro" id="IPR014744">
    <property type="entry name" value="Nuc_rcpt_coact_CREBbp"/>
</dbReference>
<dbReference type="Proteomes" id="UP000639338">
    <property type="component" value="Unassembled WGS sequence"/>
</dbReference>
<keyword evidence="3" id="KW-0808">Transferase</keyword>
<evidence type="ECO:0000256" key="2">
    <source>
        <dbReference type="ARBA" id="ARBA00013184"/>
    </source>
</evidence>
<keyword evidence="4 13" id="KW-0479">Metal-binding</keyword>
<keyword evidence="8" id="KW-0156">Chromatin regulator</keyword>
<evidence type="ECO:0000256" key="4">
    <source>
        <dbReference type="ARBA" id="ARBA00022723"/>
    </source>
</evidence>
<dbReference type="GO" id="GO:0004402">
    <property type="term" value="F:histone acetyltransferase activity"/>
    <property type="evidence" value="ECO:0007669"/>
    <property type="project" value="InterPro"/>
</dbReference>
<keyword evidence="17" id="KW-1185">Reference proteome</keyword>
<proteinExistence type="predicted"/>
<keyword evidence="9" id="KW-0805">Transcription regulation</keyword>
<dbReference type="Gene3D" id="1.10.1630.10">
    <property type="entry name" value="Nuclear receptor coactivator, CREB-bp-like, interlocking domain"/>
    <property type="match status" value="3"/>
</dbReference>
<dbReference type="GO" id="GO:0005667">
    <property type="term" value="C:transcription regulator complex"/>
    <property type="evidence" value="ECO:0007669"/>
    <property type="project" value="TreeGrafter"/>
</dbReference>
<dbReference type="InterPro" id="IPR013178">
    <property type="entry name" value="Histone_AcTrfase_Rtt109/CBP"/>
</dbReference>
<dbReference type="SUPFAM" id="SSF69125">
    <property type="entry name" value="Nuclear receptor coactivator interlocking domain"/>
    <property type="match status" value="3"/>
</dbReference>
<dbReference type="OrthoDB" id="7700330at2759"/>
<dbReference type="Gene3D" id="1.20.1020.10">
    <property type="entry name" value="TAZ domain"/>
    <property type="match status" value="1"/>
</dbReference>
<evidence type="ECO:0000256" key="10">
    <source>
        <dbReference type="ARBA" id="ARBA00023163"/>
    </source>
</evidence>
<dbReference type="GO" id="GO:0000123">
    <property type="term" value="C:histone acetyltransferase complex"/>
    <property type="evidence" value="ECO:0007669"/>
    <property type="project" value="InterPro"/>
</dbReference>
<feature type="zinc finger region" description="TAZ-type" evidence="13">
    <location>
        <begin position="452"/>
        <end position="540"/>
    </location>
</feature>
<dbReference type="CDD" id="cd20910">
    <property type="entry name" value="NCBD_CREBBP-p300_like"/>
    <property type="match status" value="2"/>
</dbReference>
<keyword evidence="10" id="KW-0804">Transcription</keyword>
<dbReference type="AlphaFoldDB" id="A0A834XIJ6"/>
<feature type="region of interest" description="Disordered" evidence="14">
    <location>
        <begin position="1"/>
        <end position="25"/>
    </location>
</feature>
<evidence type="ECO:0000256" key="1">
    <source>
        <dbReference type="ARBA" id="ARBA00004123"/>
    </source>
</evidence>
<comment type="subcellular location">
    <subcellularLocation>
        <location evidence="1">Nucleus</location>
    </subcellularLocation>
</comment>
<dbReference type="GO" id="GO:0005634">
    <property type="term" value="C:nucleus"/>
    <property type="evidence" value="ECO:0007669"/>
    <property type="project" value="UniProtKB-SubCell"/>
</dbReference>
<sequence length="661" mass="71876">MSMLPNNEASGGDEPAGVGPPIANLNKESKQLLKQILQIFQSPNTPTPEQQSRILQILQSNPSLTDEFVRQTGINLKPGTQTPPAHVLQVVKQVQEEAARQQAPHGGYGKVDPSNIGPVGVQGDGSVNTVGGIMQPSTMQRSMPVPMLNNPQEPPLMMPQSKQSLQQLLETLRSPKTPEQQRQILQILKSNRPLMAAFIKQREQRMAQQHAGAVNQMGPSQQQQQSGQQHAGAVNQMGPSQQQQQQPPPRSQAQQQQLQERLQQAQSLRKAMAAIKRRQAGAQVNAIQQPEPVQQQQQQYPGQPGLDMGVGPMTRPSSLIGSGVVPGGVGVGVGGGPCEGPPNANVNMQSKQPLLHLLRVLRSPSTPEQQSQILQILKSNPPLMAAFIKQRQHHPAQQHAGAVNQMDPSQQQQQQQSQQFEQIKEILHSNLPDKTAQGLSTGNIQTSGQPADPKYRALIQQQLVLLLHAHECQIREGSATIGKSWCCTLPHCKTMKNVLTHLTTCEEGRECSMPHCSSSRQIITHWQQCQRTDCPVCIPLKQTDKIKAAGGLGLGVRGLGAVMQGPPPGAMTPTDVRLAQPQTVQPRPFVQQVWNQFIVPNVSLPLNSDPTTLSAPIVNQNVTTTGSVTIPPQPQQQQQSLSSITANIHQLSLDNKSTNNQ</sequence>
<dbReference type="InterPro" id="IPR000197">
    <property type="entry name" value="Znf_TAZ"/>
</dbReference>
<dbReference type="EC" id="2.3.1.48" evidence="2"/>
<feature type="compositionally biased region" description="Low complexity" evidence="14">
    <location>
        <begin position="409"/>
        <end position="419"/>
    </location>
</feature>
<protein>
    <recommendedName>
        <fullName evidence="2">histone acetyltransferase</fullName>
        <ecNumber evidence="2">2.3.1.48</ecNumber>
    </recommendedName>
</protein>
<organism evidence="16 17">
    <name type="scientific">Aphidius gifuensis</name>
    <name type="common">Parasitoid wasp</name>
    <dbReference type="NCBI Taxonomy" id="684658"/>
    <lineage>
        <taxon>Eukaryota</taxon>
        <taxon>Metazoa</taxon>
        <taxon>Ecdysozoa</taxon>
        <taxon>Arthropoda</taxon>
        <taxon>Hexapoda</taxon>
        <taxon>Insecta</taxon>
        <taxon>Pterygota</taxon>
        <taxon>Neoptera</taxon>
        <taxon>Endopterygota</taxon>
        <taxon>Hymenoptera</taxon>
        <taxon>Apocrita</taxon>
        <taxon>Ichneumonoidea</taxon>
        <taxon>Braconidae</taxon>
        <taxon>Aphidiinae</taxon>
        <taxon>Aphidius</taxon>
    </lineage>
</organism>
<accession>A0A834XIJ6</accession>
<evidence type="ECO:0000256" key="7">
    <source>
        <dbReference type="ARBA" id="ARBA00022833"/>
    </source>
</evidence>
<dbReference type="PANTHER" id="PTHR13808:SF1">
    <property type="entry name" value="HISTONE ACETYLTRANSFERASE"/>
    <property type="match status" value="1"/>
</dbReference>
<dbReference type="Pfam" id="PF02135">
    <property type="entry name" value="zf-TAZ"/>
    <property type="match status" value="1"/>
</dbReference>
<dbReference type="GO" id="GO:0003713">
    <property type="term" value="F:transcription coactivator activity"/>
    <property type="evidence" value="ECO:0007669"/>
    <property type="project" value="InterPro"/>
</dbReference>
<evidence type="ECO:0000256" key="3">
    <source>
        <dbReference type="ARBA" id="ARBA00022679"/>
    </source>
</evidence>
<feature type="domain" description="TAZ-type" evidence="15">
    <location>
        <begin position="452"/>
        <end position="540"/>
    </location>
</feature>
<evidence type="ECO:0000256" key="6">
    <source>
        <dbReference type="ARBA" id="ARBA00022771"/>
    </source>
</evidence>
<evidence type="ECO:0000256" key="8">
    <source>
        <dbReference type="ARBA" id="ARBA00022853"/>
    </source>
</evidence>
<evidence type="ECO:0000313" key="16">
    <source>
        <dbReference type="EMBL" id="KAF7987477.1"/>
    </source>
</evidence>
<feature type="compositionally biased region" description="Low complexity" evidence="14">
    <location>
        <begin position="216"/>
        <end position="229"/>
    </location>
</feature>
<dbReference type="InterPro" id="IPR009110">
    <property type="entry name" value="Nuc_rcpt_coact"/>
</dbReference>
<comment type="catalytic activity">
    <reaction evidence="12">
        <text>L-lysyl-[protein] + acetyl-CoA = N(6)-acetyl-L-lysyl-[protein] + CoA + H(+)</text>
        <dbReference type="Rhea" id="RHEA:45948"/>
        <dbReference type="Rhea" id="RHEA-COMP:9752"/>
        <dbReference type="Rhea" id="RHEA-COMP:10731"/>
        <dbReference type="ChEBI" id="CHEBI:15378"/>
        <dbReference type="ChEBI" id="CHEBI:29969"/>
        <dbReference type="ChEBI" id="CHEBI:57287"/>
        <dbReference type="ChEBI" id="CHEBI:57288"/>
        <dbReference type="ChEBI" id="CHEBI:61930"/>
        <dbReference type="EC" id="2.3.1.48"/>
    </reaction>
</comment>
<evidence type="ECO:0000313" key="17">
    <source>
        <dbReference type="Proteomes" id="UP000639338"/>
    </source>
</evidence>
<comment type="caution">
    <text evidence="16">The sequence shown here is derived from an EMBL/GenBank/DDBJ whole genome shotgun (WGS) entry which is preliminary data.</text>
</comment>
<evidence type="ECO:0000256" key="14">
    <source>
        <dbReference type="SAM" id="MobiDB-lite"/>
    </source>
</evidence>
<dbReference type="InterPro" id="IPR037073">
    <property type="entry name" value="Nuc_rcpt_coact_CREBbp_sf"/>
</dbReference>
<evidence type="ECO:0000259" key="15">
    <source>
        <dbReference type="PROSITE" id="PS50134"/>
    </source>
</evidence>
<reference evidence="16 17" key="1">
    <citation type="submission" date="2020-08" db="EMBL/GenBank/DDBJ databases">
        <title>Aphidius gifuensis genome sequencing and assembly.</title>
        <authorList>
            <person name="Du Z."/>
        </authorList>
    </citation>
    <scope>NUCLEOTIDE SEQUENCE [LARGE SCALE GENOMIC DNA]</scope>
    <source>
        <strain evidence="16">YNYX2018</strain>
        <tissue evidence="16">Adults</tissue>
    </source>
</reference>
<evidence type="ECO:0000256" key="13">
    <source>
        <dbReference type="PROSITE-ProRule" id="PRU00203"/>
    </source>
</evidence>
<dbReference type="SMART" id="SM00551">
    <property type="entry name" value="ZnF_TAZ"/>
    <property type="match status" value="1"/>
</dbReference>
<dbReference type="GO" id="GO:0031490">
    <property type="term" value="F:chromatin DNA binding"/>
    <property type="evidence" value="ECO:0007669"/>
    <property type="project" value="TreeGrafter"/>
</dbReference>
<gene>
    <name evidence="16" type="ORF">HCN44_003239</name>
</gene>
<dbReference type="Pfam" id="PF09030">
    <property type="entry name" value="Creb_binding"/>
    <property type="match status" value="3"/>
</dbReference>
<evidence type="ECO:0000256" key="9">
    <source>
        <dbReference type="ARBA" id="ARBA00023015"/>
    </source>
</evidence>
<evidence type="ECO:0000256" key="5">
    <source>
        <dbReference type="ARBA" id="ARBA00022737"/>
    </source>
</evidence>
<keyword evidence="11" id="KW-0539">Nucleus</keyword>
<dbReference type="GO" id="GO:0045944">
    <property type="term" value="P:positive regulation of transcription by RNA polymerase II"/>
    <property type="evidence" value="ECO:0007669"/>
    <property type="project" value="TreeGrafter"/>
</dbReference>